<evidence type="ECO:0000256" key="4">
    <source>
        <dbReference type="ARBA" id="ARBA00022692"/>
    </source>
</evidence>
<dbReference type="PROSITE" id="PS50850">
    <property type="entry name" value="MFS"/>
    <property type="match status" value="1"/>
</dbReference>
<feature type="domain" description="Major facilitator superfamily (MFS) profile" evidence="8">
    <location>
        <begin position="13"/>
        <end position="389"/>
    </location>
</feature>
<feature type="transmembrane region" description="Helical" evidence="7">
    <location>
        <begin position="334"/>
        <end position="358"/>
    </location>
</feature>
<evidence type="ECO:0000256" key="5">
    <source>
        <dbReference type="ARBA" id="ARBA00022989"/>
    </source>
</evidence>
<accession>A0A5D4TEF9</accession>
<name>A0A5D4TEF9_9BACI</name>
<dbReference type="PANTHER" id="PTHR23522">
    <property type="entry name" value="BLL5896 PROTEIN"/>
    <property type="match status" value="1"/>
</dbReference>
<protein>
    <submittedName>
        <fullName evidence="9">MFS transporter</fullName>
    </submittedName>
</protein>
<evidence type="ECO:0000256" key="7">
    <source>
        <dbReference type="SAM" id="Phobius"/>
    </source>
</evidence>
<feature type="transmembrane region" description="Helical" evidence="7">
    <location>
        <begin position="163"/>
        <end position="185"/>
    </location>
</feature>
<dbReference type="GO" id="GO:0015212">
    <property type="term" value="F:cytidine transmembrane transporter activity"/>
    <property type="evidence" value="ECO:0007669"/>
    <property type="project" value="TreeGrafter"/>
</dbReference>
<evidence type="ECO:0000256" key="1">
    <source>
        <dbReference type="ARBA" id="ARBA00004651"/>
    </source>
</evidence>
<comment type="subcellular location">
    <subcellularLocation>
        <location evidence="1">Cell membrane</location>
        <topology evidence="1">Multi-pass membrane protein</topology>
    </subcellularLocation>
</comment>
<keyword evidence="5 7" id="KW-1133">Transmembrane helix</keyword>
<dbReference type="InterPro" id="IPR020846">
    <property type="entry name" value="MFS_dom"/>
</dbReference>
<dbReference type="STRING" id="189382.BHE18_00490"/>
<organism evidence="9 10">
    <name type="scientific">Rossellomorea aquimaris</name>
    <dbReference type="NCBI Taxonomy" id="189382"/>
    <lineage>
        <taxon>Bacteria</taxon>
        <taxon>Bacillati</taxon>
        <taxon>Bacillota</taxon>
        <taxon>Bacilli</taxon>
        <taxon>Bacillales</taxon>
        <taxon>Bacillaceae</taxon>
        <taxon>Rossellomorea</taxon>
    </lineage>
</organism>
<feature type="transmembrane region" description="Helical" evidence="7">
    <location>
        <begin position="211"/>
        <end position="234"/>
    </location>
</feature>
<reference evidence="9 10" key="1">
    <citation type="submission" date="2019-08" db="EMBL/GenBank/DDBJ databases">
        <title>Bacillus genomes from the desert of Cuatro Cienegas, Coahuila.</title>
        <authorList>
            <person name="Olmedo-Alvarez G."/>
        </authorList>
    </citation>
    <scope>NUCLEOTIDE SEQUENCE [LARGE SCALE GENOMIC DNA]</scope>
    <source>
        <strain evidence="9 10">CH87b_3T</strain>
    </source>
</reference>
<feature type="transmembrane region" description="Helical" evidence="7">
    <location>
        <begin position="140"/>
        <end position="157"/>
    </location>
</feature>
<dbReference type="GO" id="GO:0005886">
    <property type="term" value="C:plasma membrane"/>
    <property type="evidence" value="ECO:0007669"/>
    <property type="project" value="UniProtKB-SubCell"/>
</dbReference>
<dbReference type="Gene3D" id="1.20.1250.20">
    <property type="entry name" value="MFS general substrate transporter like domains"/>
    <property type="match status" value="2"/>
</dbReference>
<dbReference type="SUPFAM" id="SSF103473">
    <property type="entry name" value="MFS general substrate transporter"/>
    <property type="match status" value="1"/>
</dbReference>
<feature type="transmembrane region" description="Helical" evidence="7">
    <location>
        <begin position="20"/>
        <end position="39"/>
    </location>
</feature>
<dbReference type="GO" id="GO:0015213">
    <property type="term" value="F:uridine transmembrane transporter activity"/>
    <property type="evidence" value="ECO:0007669"/>
    <property type="project" value="TreeGrafter"/>
</dbReference>
<evidence type="ECO:0000256" key="6">
    <source>
        <dbReference type="ARBA" id="ARBA00023136"/>
    </source>
</evidence>
<evidence type="ECO:0000313" key="10">
    <source>
        <dbReference type="Proteomes" id="UP000324269"/>
    </source>
</evidence>
<dbReference type="OrthoDB" id="1650886at2"/>
<evidence type="ECO:0000313" key="9">
    <source>
        <dbReference type="EMBL" id="TYS78596.1"/>
    </source>
</evidence>
<dbReference type="InterPro" id="IPR036259">
    <property type="entry name" value="MFS_trans_sf"/>
</dbReference>
<feature type="transmembrane region" description="Helical" evidence="7">
    <location>
        <begin position="45"/>
        <end position="68"/>
    </location>
</feature>
<dbReference type="Pfam" id="PF12832">
    <property type="entry name" value="MFS_1_like"/>
    <property type="match status" value="1"/>
</dbReference>
<feature type="transmembrane region" description="Helical" evidence="7">
    <location>
        <begin position="272"/>
        <end position="292"/>
    </location>
</feature>
<gene>
    <name evidence="9" type="ORF">FZC85_22300</name>
</gene>
<dbReference type="InterPro" id="IPR024989">
    <property type="entry name" value="MFS_assoc_dom"/>
</dbReference>
<evidence type="ECO:0000259" key="8">
    <source>
        <dbReference type="PROSITE" id="PS50850"/>
    </source>
</evidence>
<sequence length="395" mass="43561">MGDTVVERTVRNQIFTLQGFYLLTFFGVGSLYPLLSVYLSESVGLNGYQIGTIMSVGPIMMIFFQPIWGMVSDTTNRPTVVLGLTSLVAGIFALGYLFMDFYYGLLIVAILVAIFQSAIIPVSDSISLKYTSKVRYNYGNIRLFGSLGFGIAVFMMGRLSEGFIGPTIIFYSFFICLVLSGFLSFRFPKERAAAKLDLKAGMKELFTMKKFLIFLAVTFLVFGPNLANNVYFGLFVEDSGGTYAGIGLAFLIAVLSEVPFMRIAGGWIDKFGLLTVAALAGAASMLRWLFYFTEPSLWLVYSSAVMQGLAIGLFIPAGLRYIKEITPSHITATAVTVYSAIGNGLGNWFSTFVGGFIYETYSIYTVYLFFAVLSLLGIFLCFVLMKEEKKNALAY</sequence>
<evidence type="ECO:0000256" key="2">
    <source>
        <dbReference type="ARBA" id="ARBA00022448"/>
    </source>
</evidence>
<dbReference type="Proteomes" id="UP000324269">
    <property type="component" value="Unassembled WGS sequence"/>
</dbReference>
<feature type="transmembrane region" description="Helical" evidence="7">
    <location>
        <begin position="364"/>
        <end position="385"/>
    </location>
</feature>
<proteinExistence type="predicted"/>
<feature type="transmembrane region" description="Helical" evidence="7">
    <location>
        <begin position="240"/>
        <end position="260"/>
    </location>
</feature>
<feature type="transmembrane region" description="Helical" evidence="7">
    <location>
        <begin position="80"/>
        <end position="99"/>
    </location>
</feature>
<keyword evidence="3" id="KW-1003">Cell membrane</keyword>
<keyword evidence="6 7" id="KW-0472">Membrane</keyword>
<feature type="transmembrane region" description="Helical" evidence="7">
    <location>
        <begin position="298"/>
        <end position="322"/>
    </location>
</feature>
<dbReference type="AlphaFoldDB" id="A0A5D4TEF9"/>
<dbReference type="EMBL" id="VTEZ01000013">
    <property type="protein sequence ID" value="TYS78596.1"/>
    <property type="molecule type" value="Genomic_DNA"/>
</dbReference>
<evidence type="ECO:0000256" key="3">
    <source>
        <dbReference type="ARBA" id="ARBA00022475"/>
    </source>
</evidence>
<feature type="transmembrane region" description="Helical" evidence="7">
    <location>
        <begin position="105"/>
        <end position="128"/>
    </location>
</feature>
<keyword evidence="2" id="KW-0813">Transport</keyword>
<keyword evidence="4 7" id="KW-0812">Transmembrane</keyword>
<dbReference type="PANTHER" id="PTHR23522:SF4">
    <property type="entry name" value="NUCLEOSIDE PERMEASE NUPG-RELATED"/>
    <property type="match status" value="1"/>
</dbReference>
<comment type="caution">
    <text evidence="9">The sequence shown here is derived from an EMBL/GenBank/DDBJ whole genome shotgun (WGS) entry which is preliminary data.</text>
</comment>